<keyword evidence="1" id="KW-0812">Transmembrane</keyword>
<dbReference type="InterPro" id="IPR007053">
    <property type="entry name" value="LRAT_dom"/>
</dbReference>
<dbReference type="Pfam" id="PF04970">
    <property type="entry name" value="LRAT"/>
    <property type="match status" value="2"/>
</dbReference>
<feature type="transmembrane region" description="Helical" evidence="1">
    <location>
        <begin position="254"/>
        <end position="271"/>
    </location>
</feature>
<reference evidence="4 5" key="1">
    <citation type="submission" date="2025-05" db="UniProtKB">
        <authorList>
            <consortium name="RefSeq"/>
        </authorList>
    </citation>
    <scope>IDENTIFICATION</scope>
    <source>
        <tissue evidence="4 5">Seedling</tissue>
    </source>
</reference>
<evidence type="ECO:0000313" key="4">
    <source>
        <dbReference type="RefSeq" id="XP_048327376.2"/>
    </source>
</evidence>
<dbReference type="Proteomes" id="UP001652623">
    <property type="component" value="Chromosome 4"/>
</dbReference>
<keyword evidence="3" id="KW-1185">Reference proteome</keyword>
<feature type="transmembrane region" description="Helical" evidence="1">
    <location>
        <begin position="512"/>
        <end position="529"/>
    </location>
</feature>
<protein>
    <submittedName>
        <fullName evidence="4 5">Uncharacterized protein LOC107415719 isoform X1</fullName>
    </submittedName>
</protein>
<accession>A0ABM3IFI2</accession>
<name>A0ABM3IFI2_ZIZJJ</name>
<dbReference type="PROSITE" id="PS51934">
    <property type="entry name" value="LRAT"/>
    <property type="match status" value="2"/>
</dbReference>
<organism evidence="3 4">
    <name type="scientific">Ziziphus jujuba</name>
    <name type="common">Chinese jujube</name>
    <name type="synonym">Ziziphus sativa</name>
    <dbReference type="NCBI Taxonomy" id="326968"/>
    <lineage>
        <taxon>Eukaryota</taxon>
        <taxon>Viridiplantae</taxon>
        <taxon>Streptophyta</taxon>
        <taxon>Embryophyta</taxon>
        <taxon>Tracheophyta</taxon>
        <taxon>Spermatophyta</taxon>
        <taxon>Magnoliopsida</taxon>
        <taxon>eudicotyledons</taxon>
        <taxon>Gunneridae</taxon>
        <taxon>Pentapetalae</taxon>
        <taxon>rosids</taxon>
        <taxon>fabids</taxon>
        <taxon>Rosales</taxon>
        <taxon>Rhamnaceae</taxon>
        <taxon>Paliureae</taxon>
        <taxon>Ziziphus</taxon>
    </lineage>
</organism>
<dbReference type="RefSeq" id="XP_048327376.2">
    <property type="nucleotide sequence ID" value="XM_048471419.2"/>
</dbReference>
<feature type="domain" description="LRAT" evidence="2">
    <location>
        <begin position="28"/>
        <end position="168"/>
    </location>
</feature>
<dbReference type="RefSeq" id="XP_060672594.1">
    <property type="nucleotide sequence ID" value="XM_060816611.1"/>
</dbReference>
<proteinExistence type="predicted"/>
<keyword evidence="1" id="KW-1133">Transmembrane helix</keyword>
<evidence type="ECO:0000313" key="3">
    <source>
        <dbReference type="Proteomes" id="UP001652623"/>
    </source>
</evidence>
<dbReference type="PANTHER" id="PTHR46137">
    <property type="entry name" value="OS05G0310600 PROTEIN"/>
    <property type="match status" value="1"/>
</dbReference>
<dbReference type="Gene3D" id="3.90.1720.10">
    <property type="entry name" value="endopeptidase domain like (from Nostoc punctiforme)"/>
    <property type="match status" value="2"/>
</dbReference>
<gene>
    <name evidence="4 5" type="primary">LOC107415719</name>
</gene>
<feature type="transmembrane region" description="Helical" evidence="1">
    <location>
        <begin position="291"/>
        <end position="310"/>
    </location>
</feature>
<feature type="transmembrane region" description="Helical" evidence="1">
    <location>
        <begin position="174"/>
        <end position="192"/>
    </location>
</feature>
<feature type="transmembrane region" description="Helical" evidence="1">
    <location>
        <begin position="489"/>
        <end position="506"/>
    </location>
</feature>
<dbReference type="PANTHER" id="PTHR46137:SF3">
    <property type="entry name" value="OS05G0310600 PROTEIN"/>
    <property type="match status" value="1"/>
</dbReference>
<feature type="domain" description="LRAT" evidence="2">
    <location>
        <begin position="334"/>
        <end position="481"/>
    </location>
</feature>
<keyword evidence="1" id="KW-0472">Membrane</keyword>
<evidence type="ECO:0000313" key="5">
    <source>
        <dbReference type="RefSeq" id="XP_060672594.1"/>
    </source>
</evidence>
<dbReference type="GeneID" id="107415719"/>
<evidence type="ECO:0000256" key="1">
    <source>
        <dbReference type="SAM" id="Phobius"/>
    </source>
</evidence>
<sequence>MMSELRNKICKVLLKEIRKENLQPGDHIYTWTRANTKEHGIYLDDENVIHFSQGRRGARSDDHHSTCPKCRDRDQSNFHGVVCSCIDCFRSGGDHLYLFEYGVNPALILAKFGGGTTLALADPPEVVQNRASSFLLNNSNDSSSYYRFINNGKDFAMYCKTGLLVMDNINFSRSWQAAAFFLAVSVTFFLFLQQSTAATFTDAAATCFGLYCIHKFGSDIGARPNVIKVDQVETLPDFDKKLSSAASGFRPIQSLIDLFILLLMTLFNIQLLSRVRMWSEPLQLLSETPRVVWILACIILFYLAILKKMFKIQRLISNRIHQKQLKPGDHIYTWRCNSYSTYAYHGIYVGDSDGEVISLIRGVDPILPSSASSHSSYIPISTSSTASNQAKKSHVEYCSLDSFLNGDELYLCKYGVSLAFFVAKILGGTCTLCSTDRPETVVYRSRRELNKGFGTGAYNLFNNSCEDFAIYCKTGLCSRNIIINLGRQIASYLGMLCAIAIFKFTFRPSNPIGVAATVYFIYSMFRFVADATHCRKAYEVRLKILPSWMHNCHFSIVPQLMHHEGENLLL</sequence>
<evidence type="ECO:0000259" key="2">
    <source>
        <dbReference type="PROSITE" id="PS51934"/>
    </source>
</evidence>